<name>A0ABP8XA30_9MICC</name>
<keyword evidence="3" id="KW-1185">Reference proteome</keyword>
<comment type="caution">
    <text evidence="2">The sequence shown here is derived from an EMBL/GenBank/DDBJ whole genome shotgun (WGS) entry which is preliminary data.</text>
</comment>
<evidence type="ECO:0000256" key="1">
    <source>
        <dbReference type="SAM" id="MobiDB-lite"/>
    </source>
</evidence>
<sequence>MIGEFQVVEFLGPLGLPVIRQVHQQAAEFRLQPLGDHAEILAPAEEAMEKHDAMIAVSGFDGMNGGWVRVSHTPNLLVTPPHRPRPSQRKGSGPGTAQSVDVLRSLRLGQVGG</sequence>
<feature type="region of interest" description="Disordered" evidence="1">
    <location>
        <begin position="74"/>
        <end position="113"/>
    </location>
</feature>
<gene>
    <name evidence="2" type="ORF">GCM10025781_20010</name>
</gene>
<organism evidence="2 3">
    <name type="scientific">Kocuria gwangalliensis</name>
    <dbReference type="NCBI Taxonomy" id="501592"/>
    <lineage>
        <taxon>Bacteria</taxon>
        <taxon>Bacillati</taxon>
        <taxon>Actinomycetota</taxon>
        <taxon>Actinomycetes</taxon>
        <taxon>Micrococcales</taxon>
        <taxon>Micrococcaceae</taxon>
        <taxon>Kocuria</taxon>
    </lineage>
</organism>
<accession>A0ABP8XA30</accession>
<evidence type="ECO:0000313" key="2">
    <source>
        <dbReference type="EMBL" id="GAA4701581.1"/>
    </source>
</evidence>
<evidence type="ECO:0000313" key="3">
    <source>
        <dbReference type="Proteomes" id="UP001501446"/>
    </source>
</evidence>
<reference evidence="3" key="1">
    <citation type="journal article" date="2019" name="Int. J. Syst. Evol. Microbiol.">
        <title>The Global Catalogue of Microorganisms (GCM) 10K type strain sequencing project: providing services to taxonomists for standard genome sequencing and annotation.</title>
        <authorList>
            <consortium name="The Broad Institute Genomics Platform"/>
            <consortium name="The Broad Institute Genome Sequencing Center for Infectious Disease"/>
            <person name="Wu L."/>
            <person name="Ma J."/>
        </authorList>
    </citation>
    <scope>NUCLEOTIDE SEQUENCE [LARGE SCALE GENOMIC DNA]</scope>
    <source>
        <strain evidence="3">JCM 18958</strain>
    </source>
</reference>
<proteinExistence type="predicted"/>
<dbReference type="Proteomes" id="UP001501446">
    <property type="component" value="Unassembled WGS sequence"/>
</dbReference>
<protein>
    <submittedName>
        <fullName evidence="2">Uncharacterized protein</fullName>
    </submittedName>
</protein>
<dbReference type="EMBL" id="BAABLN010000031">
    <property type="protein sequence ID" value="GAA4701581.1"/>
    <property type="molecule type" value="Genomic_DNA"/>
</dbReference>